<feature type="domain" description="Transposase IS204/IS1001/IS1096/IS1165 DDE" evidence="1">
    <location>
        <begin position="41"/>
        <end position="83"/>
    </location>
</feature>
<evidence type="ECO:0000259" key="1">
    <source>
        <dbReference type="Pfam" id="PF01610"/>
    </source>
</evidence>
<keyword evidence="3" id="KW-1185">Reference proteome</keyword>
<comment type="caution">
    <text evidence="2">The sequence shown here is derived from an EMBL/GenBank/DDBJ whole genome shotgun (WGS) entry which is preliminary data.</text>
</comment>
<reference evidence="3" key="1">
    <citation type="journal article" date="2019" name="Int. J. Syst. Evol. Microbiol.">
        <title>The Global Catalogue of Microorganisms (GCM) 10K type strain sequencing project: providing services to taxonomists for standard genome sequencing and annotation.</title>
        <authorList>
            <consortium name="The Broad Institute Genomics Platform"/>
            <consortium name="The Broad Institute Genome Sequencing Center for Infectious Disease"/>
            <person name="Wu L."/>
            <person name="Ma J."/>
        </authorList>
    </citation>
    <scope>NUCLEOTIDE SEQUENCE [LARGE SCALE GENOMIC DNA]</scope>
    <source>
        <strain evidence="3">JCM 16545</strain>
    </source>
</reference>
<dbReference type="InterPro" id="IPR002560">
    <property type="entry name" value="Transposase_DDE"/>
</dbReference>
<dbReference type="Proteomes" id="UP001597297">
    <property type="component" value="Unassembled WGS sequence"/>
</dbReference>
<protein>
    <submittedName>
        <fullName evidence="2">Transposase</fullName>
    </submittedName>
</protein>
<evidence type="ECO:0000313" key="2">
    <source>
        <dbReference type="EMBL" id="MFD2277796.1"/>
    </source>
</evidence>
<dbReference type="Pfam" id="PF01610">
    <property type="entry name" value="DDE_Tnp_ISL3"/>
    <property type="match status" value="1"/>
</dbReference>
<accession>A0ABW5E5R7</accession>
<organism evidence="2 3">
    <name type="scientific">Rubritalea spongiae</name>
    <dbReference type="NCBI Taxonomy" id="430797"/>
    <lineage>
        <taxon>Bacteria</taxon>
        <taxon>Pseudomonadati</taxon>
        <taxon>Verrucomicrobiota</taxon>
        <taxon>Verrucomicrobiia</taxon>
        <taxon>Verrucomicrobiales</taxon>
        <taxon>Rubritaleaceae</taxon>
        <taxon>Rubritalea</taxon>
    </lineage>
</organism>
<dbReference type="RefSeq" id="WP_377137033.1">
    <property type="nucleotide sequence ID" value="NZ_JBHUJC010000046.1"/>
</dbReference>
<gene>
    <name evidence="2" type="ORF">ACFSQZ_15110</name>
</gene>
<dbReference type="EMBL" id="JBHUJC010000046">
    <property type="protein sequence ID" value="MFD2277796.1"/>
    <property type="molecule type" value="Genomic_DNA"/>
</dbReference>
<evidence type="ECO:0000313" key="3">
    <source>
        <dbReference type="Proteomes" id="UP001597297"/>
    </source>
</evidence>
<proteinExistence type="predicted"/>
<name>A0ABW5E5R7_9BACT</name>
<sequence length="84" mass="9468">MCSKTLAKTKGLGQATISRIYAQFTVLKAKERLSECCPQVLGIDEPTLHKAKRFSTTLCDLKNHKIFDVVEGRSNSELETYFTQ</sequence>